<dbReference type="Pfam" id="PF14111">
    <property type="entry name" value="DUF4283"/>
    <property type="match status" value="1"/>
</dbReference>
<gene>
    <name evidence="2" type="ORF">CTI12_AA169650</name>
</gene>
<proteinExistence type="predicted"/>
<evidence type="ECO:0000259" key="1">
    <source>
        <dbReference type="Pfam" id="PF14111"/>
    </source>
</evidence>
<name>A0A2U1PC28_ARTAN</name>
<sequence>MPTESNKPPDTLIKEFRILTKMTSADGIRVVSVNDAKGRRGRPRKVKKGVKIKVSTPGSVSAGAGSTLKRLRASKVSGKARDRHEVSPMDNRVGKRIITAPVNDEISKVLSDLKSGSINSHLKFAIGSTKSVSYDSTSVTTDKDDCNGNDGSFIKLPLDKCPSNNQSESVAKSSGLKNCPENNDMVGDGNISCNKDSSKDGITSAKTDKNVCGIEGPNSGSEHTGMDGVVNTGAVSPTVLDGIADGKDGNSMDFEFGNNDKSRGILKKPIGPFFNVQFGKINGANPFLKKPVGVNSKSRNDTNGKGFAATMLSNQFSADVDRFAEKLKQGSEELALKMEYFPNLVTKLENGNKRIEFSVEELVRGGQAFALQLYGYFVGTSMDYRVVYDNLMKMWRVYGIEDITKTSSGIFYFKFKNEEGMKTVLDSGPWMVQNVPFVLNFWKPGIWLDKT</sequence>
<dbReference type="EMBL" id="PKPP01001364">
    <property type="protein sequence ID" value="PWA83312.1"/>
    <property type="molecule type" value="Genomic_DNA"/>
</dbReference>
<feature type="domain" description="DUF4283" evidence="1">
    <location>
        <begin position="372"/>
        <end position="446"/>
    </location>
</feature>
<dbReference type="AlphaFoldDB" id="A0A2U1PC28"/>
<dbReference type="InterPro" id="IPR025558">
    <property type="entry name" value="DUF4283"/>
</dbReference>
<organism evidence="2 3">
    <name type="scientific">Artemisia annua</name>
    <name type="common">Sweet wormwood</name>
    <dbReference type="NCBI Taxonomy" id="35608"/>
    <lineage>
        <taxon>Eukaryota</taxon>
        <taxon>Viridiplantae</taxon>
        <taxon>Streptophyta</taxon>
        <taxon>Embryophyta</taxon>
        <taxon>Tracheophyta</taxon>
        <taxon>Spermatophyta</taxon>
        <taxon>Magnoliopsida</taxon>
        <taxon>eudicotyledons</taxon>
        <taxon>Gunneridae</taxon>
        <taxon>Pentapetalae</taxon>
        <taxon>asterids</taxon>
        <taxon>campanulids</taxon>
        <taxon>Asterales</taxon>
        <taxon>Asteraceae</taxon>
        <taxon>Asteroideae</taxon>
        <taxon>Anthemideae</taxon>
        <taxon>Artemisiinae</taxon>
        <taxon>Artemisia</taxon>
    </lineage>
</organism>
<reference evidence="2 3" key="1">
    <citation type="journal article" date="2018" name="Mol. Plant">
        <title>The genome of Artemisia annua provides insight into the evolution of Asteraceae family and artemisinin biosynthesis.</title>
        <authorList>
            <person name="Shen Q."/>
            <person name="Zhang L."/>
            <person name="Liao Z."/>
            <person name="Wang S."/>
            <person name="Yan T."/>
            <person name="Shi P."/>
            <person name="Liu M."/>
            <person name="Fu X."/>
            <person name="Pan Q."/>
            <person name="Wang Y."/>
            <person name="Lv Z."/>
            <person name="Lu X."/>
            <person name="Zhang F."/>
            <person name="Jiang W."/>
            <person name="Ma Y."/>
            <person name="Chen M."/>
            <person name="Hao X."/>
            <person name="Li L."/>
            <person name="Tang Y."/>
            <person name="Lv G."/>
            <person name="Zhou Y."/>
            <person name="Sun X."/>
            <person name="Brodelius P.E."/>
            <person name="Rose J.K.C."/>
            <person name="Tang K."/>
        </authorList>
    </citation>
    <scope>NUCLEOTIDE SEQUENCE [LARGE SCALE GENOMIC DNA]</scope>
    <source>
        <strain evidence="3">cv. Huhao1</strain>
        <tissue evidence="2">Leaf</tissue>
    </source>
</reference>
<dbReference type="OrthoDB" id="1461560at2759"/>
<evidence type="ECO:0000313" key="3">
    <source>
        <dbReference type="Proteomes" id="UP000245207"/>
    </source>
</evidence>
<keyword evidence="3" id="KW-1185">Reference proteome</keyword>
<evidence type="ECO:0000313" key="2">
    <source>
        <dbReference type="EMBL" id="PWA83312.1"/>
    </source>
</evidence>
<comment type="caution">
    <text evidence="2">The sequence shown here is derived from an EMBL/GenBank/DDBJ whole genome shotgun (WGS) entry which is preliminary data.</text>
</comment>
<protein>
    <recommendedName>
        <fullName evidence="1">DUF4283 domain-containing protein</fullName>
    </recommendedName>
</protein>
<accession>A0A2U1PC28</accession>
<dbReference type="Proteomes" id="UP000245207">
    <property type="component" value="Unassembled WGS sequence"/>
</dbReference>